<evidence type="ECO:0000313" key="2">
    <source>
        <dbReference type="EMBL" id="GLB45272.1"/>
    </source>
</evidence>
<dbReference type="SUPFAM" id="SSF81383">
    <property type="entry name" value="F-box domain"/>
    <property type="match status" value="1"/>
</dbReference>
<feature type="domain" description="F-box" evidence="1">
    <location>
        <begin position="1"/>
        <end position="45"/>
    </location>
</feature>
<evidence type="ECO:0000313" key="3">
    <source>
        <dbReference type="Proteomes" id="UP001063166"/>
    </source>
</evidence>
<dbReference type="Proteomes" id="UP001063166">
    <property type="component" value="Unassembled WGS sequence"/>
</dbReference>
<dbReference type="OrthoDB" id="2937711at2759"/>
<comment type="caution">
    <text evidence="2">The sequence shown here is derived from an EMBL/GenBank/DDBJ whole genome shotgun (WGS) entry which is preliminary data.</text>
</comment>
<accession>A0A9P3Q1V3</accession>
<proteinExistence type="predicted"/>
<gene>
    <name evidence="2" type="ORF">LshimejAT787_2100320</name>
</gene>
<dbReference type="PROSITE" id="PS50181">
    <property type="entry name" value="FBOX"/>
    <property type="match status" value="1"/>
</dbReference>
<dbReference type="EMBL" id="BRPK01000021">
    <property type="protein sequence ID" value="GLB45272.1"/>
    <property type="molecule type" value="Genomic_DNA"/>
</dbReference>
<name>A0A9P3Q1V3_LYOSH</name>
<dbReference type="InterPro" id="IPR036047">
    <property type="entry name" value="F-box-like_dom_sf"/>
</dbReference>
<reference evidence="2" key="1">
    <citation type="submission" date="2022-07" db="EMBL/GenBank/DDBJ databases">
        <title>The genome of Lyophyllum shimeji provides insight into the initial evolution of ectomycorrhizal fungal genome.</title>
        <authorList>
            <person name="Kobayashi Y."/>
            <person name="Shibata T."/>
            <person name="Hirakawa H."/>
            <person name="Shigenobu S."/>
            <person name="Nishiyama T."/>
            <person name="Yamada A."/>
            <person name="Hasebe M."/>
            <person name="Kawaguchi M."/>
        </authorList>
    </citation>
    <scope>NUCLEOTIDE SEQUENCE</scope>
    <source>
        <strain evidence="2">AT787</strain>
    </source>
</reference>
<keyword evidence="3" id="KW-1185">Reference proteome</keyword>
<dbReference type="InterPro" id="IPR001810">
    <property type="entry name" value="F-box_dom"/>
</dbReference>
<dbReference type="AlphaFoldDB" id="A0A9P3Q1V3"/>
<organism evidence="2 3">
    <name type="scientific">Lyophyllum shimeji</name>
    <name type="common">Hon-shimeji</name>
    <name type="synonym">Tricholoma shimeji</name>
    <dbReference type="NCBI Taxonomy" id="47721"/>
    <lineage>
        <taxon>Eukaryota</taxon>
        <taxon>Fungi</taxon>
        <taxon>Dikarya</taxon>
        <taxon>Basidiomycota</taxon>
        <taxon>Agaricomycotina</taxon>
        <taxon>Agaricomycetes</taxon>
        <taxon>Agaricomycetidae</taxon>
        <taxon>Agaricales</taxon>
        <taxon>Tricholomatineae</taxon>
        <taxon>Lyophyllaceae</taxon>
        <taxon>Lyophyllum</taxon>
    </lineage>
</organism>
<protein>
    <recommendedName>
        <fullName evidence="1">F-box domain-containing protein</fullName>
    </recommendedName>
</protein>
<sequence>MFTDCPADILTEICNYLELRDVLSFILVCSSIWKLSDSRYFWISALERTRMRRELACPVGVDVSKLSIGDLRRIARLTYRLEENWNQDIPRVACAIKSVPFTPLSDRPEATPAHILAAIPGTSLVVLHTQEEDEDRITLCDSEGRAPLSSVCFAGTITCIAHSDEPGRHSIAVTATNRSEDGSSLHIFSVEYGDNKLPDIGEVFCLALSSHWQSPQEVFLCKDVVGIIPPKVENSAPPILAINFVNSLSVKISTTTYAELLTKLDRIYCAVVKGTPFIIASGYICADVLRIYRCSLDVLPFAENTRWKDGDSIDMEDTFLLIDELRKTFPGGNDHYGDWEALEVVLSPRGFRTLHFLYYQYDGNVAHSVAGAFLRPGDVLYPRSRITHPDELSMALTDPVNGDLGSYPRMDDSPFLLGSSPSGAYSVLVMQMFSEGDEQWRMCLLQYNWTTSEIDVRWPNIPSYIKLNEIFSVAIEERYGVIYLSHISGHLFALPYA</sequence>
<evidence type="ECO:0000259" key="1">
    <source>
        <dbReference type="PROSITE" id="PS50181"/>
    </source>
</evidence>